<dbReference type="InterPro" id="IPR050570">
    <property type="entry name" value="Cell_wall_metabolism_enzyme"/>
</dbReference>
<dbReference type="PANTHER" id="PTHR21666:SF289">
    <property type="entry name" value="L-ALA--D-GLU ENDOPEPTIDASE"/>
    <property type="match status" value="1"/>
</dbReference>
<dbReference type="Pfam" id="PF01551">
    <property type="entry name" value="Peptidase_M23"/>
    <property type="match status" value="1"/>
</dbReference>
<evidence type="ECO:0000313" key="4">
    <source>
        <dbReference type="Proteomes" id="UP000014216"/>
    </source>
</evidence>
<evidence type="ECO:0000259" key="2">
    <source>
        <dbReference type="Pfam" id="PF01551"/>
    </source>
</evidence>
<accession>S0FYF7</accession>
<dbReference type="CDD" id="cd12797">
    <property type="entry name" value="M23_peptidase"/>
    <property type="match status" value="1"/>
</dbReference>
<gene>
    <name evidence="3" type="ORF">Dpo_3c02670</name>
</gene>
<evidence type="ECO:0000313" key="3">
    <source>
        <dbReference type="EMBL" id="EMS80123.1"/>
    </source>
</evidence>
<evidence type="ECO:0000256" key="1">
    <source>
        <dbReference type="ARBA" id="ARBA00022729"/>
    </source>
</evidence>
<dbReference type="PANTHER" id="PTHR21666">
    <property type="entry name" value="PEPTIDASE-RELATED"/>
    <property type="match status" value="1"/>
</dbReference>
<dbReference type="Proteomes" id="UP000014216">
    <property type="component" value="Unassembled WGS sequence"/>
</dbReference>
<protein>
    <submittedName>
        <fullName evidence="3">Peptidase M23/M37 family protein</fullName>
    </submittedName>
</protein>
<keyword evidence="4" id="KW-1185">Reference proteome</keyword>
<proteinExistence type="predicted"/>
<keyword evidence="1" id="KW-0732">Signal</keyword>
<organism evidence="3 4">
    <name type="scientific">Desulfotignum phosphitoxidans DSM 13687</name>
    <dbReference type="NCBI Taxonomy" id="1286635"/>
    <lineage>
        <taxon>Bacteria</taxon>
        <taxon>Pseudomonadati</taxon>
        <taxon>Thermodesulfobacteriota</taxon>
        <taxon>Desulfobacteria</taxon>
        <taxon>Desulfobacterales</taxon>
        <taxon>Desulfobacteraceae</taxon>
        <taxon>Desulfotignum</taxon>
    </lineage>
</organism>
<dbReference type="SUPFAM" id="SSF51261">
    <property type="entry name" value="Duplicated hybrid motif"/>
    <property type="match status" value="1"/>
</dbReference>
<comment type="caution">
    <text evidence="3">The sequence shown here is derived from an EMBL/GenBank/DDBJ whole genome shotgun (WGS) entry which is preliminary data.</text>
</comment>
<dbReference type="RefSeq" id="WP_006965463.1">
    <property type="nucleotide sequence ID" value="NZ_APJX01000003.1"/>
</dbReference>
<dbReference type="AlphaFoldDB" id="S0FYF7"/>
<dbReference type="OrthoDB" id="9765786at2"/>
<dbReference type="PATRIC" id="fig|1286635.3.peg.1829"/>
<dbReference type="Gene3D" id="2.70.70.10">
    <property type="entry name" value="Glucose Permease (Domain IIA)"/>
    <property type="match status" value="1"/>
</dbReference>
<dbReference type="InterPro" id="IPR011055">
    <property type="entry name" value="Dup_hybrid_motif"/>
</dbReference>
<dbReference type="InterPro" id="IPR016047">
    <property type="entry name" value="M23ase_b-sheet_dom"/>
</dbReference>
<name>S0FYF7_9BACT</name>
<feature type="domain" description="M23ase beta-sheet core" evidence="2">
    <location>
        <begin position="339"/>
        <end position="433"/>
    </location>
</feature>
<dbReference type="EMBL" id="APJX01000003">
    <property type="protein sequence ID" value="EMS80123.1"/>
    <property type="molecule type" value="Genomic_DNA"/>
</dbReference>
<sequence>MKKIFFLVICVVILVPLAWVLTYRFEGTSPELEVDLPSLYLKDKLTLSLDIKDMKTGLREVQVRLVQQEIEKTLMEKTYPAGSVFSPFSGEIRKEDRLDIPVEANRHGLSDGKATLHIQVSDLSWRGWNRGNIAEKNISVFIDTLPPRIEVLSRQHNVERGGTGLVIYKLFESDVKSGVMVGDRFFPGHSGMFDQTDIHTAFFALDHTQGPGTRIWVTAEDAAGNTTRKGFYHYIRDRGFKSDVLKISDSFLGLTMPDFHLGDREAQFEKADHPLLEKFKVVNSELRNANVKKVLSMPADTEPQMLWDGKFERMSGATRAGFGDRRTYTYNGNEIGQSRHMGIDLASTALAPVKAANSGRIIMAGPVGIFGNTVIIDHGFGLASLYSHLSNMVVSVEDKVKKGDIIGNTGMTGLAAGDHLHFSMIVHNVFVNPLEWWDQNWIENNITAKIKAVGEGK</sequence>
<reference evidence="3 4" key="1">
    <citation type="journal article" date="2013" name="Genome Announc.">
        <title>Draft Genome Sequence of Desulfotignum phosphitoxidans DSM 13687 Strain FiPS-3.</title>
        <authorList>
            <person name="Poehlein A."/>
            <person name="Daniel R."/>
            <person name="Simeonova D.D."/>
        </authorList>
    </citation>
    <scope>NUCLEOTIDE SEQUENCE [LARGE SCALE GENOMIC DNA]</scope>
    <source>
        <strain evidence="3 4">DSM 13687</strain>
    </source>
</reference>
<dbReference type="GO" id="GO:0004222">
    <property type="term" value="F:metalloendopeptidase activity"/>
    <property type="evidence" value="ECO:0007669"/>
    <property type="project" value="TreeGrafter"/>
</dbReference>